<dbReference type="InterPro" id="IPR028012">
    <property type="entry name" value="Rua1_C"/>
</dbReference>
<reference evidence="3 4" key="1">
    <citation type="submission" date="2014-04" db="EMBL/GenBank/DDBJ databases">
        <authorList>
            <consortium name="DOE Joint Genome Institute"/>
            <person name="Kuo A."/>
            <person name="Kohler A."/>
            <person name="Costa M.D."/>
            <person name="Nagy L.G."/>
            <person name="Floudas D."/>
            <person name="Copeland A."/>
            <person name="Barry K.W."/>
            <person name="Cichocki N."/>
            <person name="Veneault-Fourrey C."/>
            <person name="LaButti K."/>
            <person name="Lindquist E.A."/>
            <person name="Lipzen A."/>
            <person name="Lundell T."/>
            <person name="Morin E."/>
            <person name="Murat C."/>
            <person name="Sun H."/>
            <person name="Tunlid A."/>
            <person name="Henrissat B."/>
            <person name="Grigoriev I.V."/>
            <person name="Hibbett D.S."/>
            <person name="Martin F."/>
            <person name="Nordberg H.P."/>
            <person name="Cantor M.N."/>
            <person name="Hua S.X."/>
        </authorList>
    </citation>
    <scope>NUCLEOTIDE SEQUENCE [LARGE SCALE GENOMIC DNA]</scope>
    <source>
        <strain evidence="3 4">441</strain>
    </source>
</reference>
<proteinExistence type="predicted"/>
<dbReference type="Pfam" id="PF14616">
    <property type="entry name" value="Rua1_C"/>
    <property type="match status" value="1"/>
</dbReference>
<dbReference type="EMBL" id="KN833783">
    <property type="protein sequence ID" value="KIK19482.1"/>
    <property type="molecule type" value="Genomic_DNA"/>
</dbReference>
<dbReference type="PANTHER" id="PTHR28125">
    <property type="entry name" value="MEIOTIC EXPRESSION UP-REGULATED PROTEIN 26"/>
    <property type="match status" value="1"/>
</dbReference>
<dbReference type="Proteomes" id="UP000054018">
    <property type="component" value="Unassembled WGS sequence"/>
</dbReference>
<gene>
    <name evidence="3" type="ORF">PISMIDRAFT_626259</name>
</gene>
<feature type="compositionally biased region" description="Basic and acidic residues" evidence="1">
    <location>
        <begin position="192"/>
        <end position="207"/>
    </location>
</feature>
<dbReference type="PANTHER" id="PTHR28125:SF2">
    <property type="entry name" value="MEIOTIC EXPRESSION UP-REGULATED PROTEIN 26"/>
    <property type="match status" value="1"/>
</dbReference>
<dbReference type="AlphaFoldDB" id="A0A0C9ZAI8"/>
<reference evidence="4" key="2">
    <citation type="submission" date="2015-01" db="EMBL/GenBank/DDBJ databases">
        <title>Evolutionary Origins and Diversification of the Mycorrhizal Mutualists.</title>
        <authorList>
            <consortium name="DOE Joint Genome Institute"/>
            <consortium name="Mycorrhizal Genomics Consortium"/>
            <person name="Kohler A."/>
            <person name="Kuo A."/>
            <person name="Nagy L.G."/>
            <person name="Floudas D."/>
            <person name="Copeland A."/>
            <person name="Barry K.W."/>
            <person name="Cichocki N."/>
            <person name="Veneault-Fourrey C."/>
            <person name="LaButti K."/>
            <person name="Lindquist E.A."/>
            <person name="Lipzen A."/>
            <person name="Lundell T."/>
            <person name="Morin E."/>
            <person name="Murat C."/>
            <person name="Riley R."/>
            <person name="Ohm R."/>
            <person name="Sun H."/>
            <person name="Tunlid A."/>
            <person name="Henrissat B."/>
            <person name="Grigoriev I.V."/>
            <person name="Hibbett D.S."/>
            <person name="Martin F."/>
        </authorList>
    </citation>
    <scope>NUCLEOTIDE SEQUENCE [LARGE SCALE GENOMIC DNA]</scope>
    <source>
        <strain evidence="4">441</strain>
    </source>
</reference>
<sequence length="565" mass="63407">MYPGQRVPSNLFCEEMLDVTHTQPYSMDHDDVQWTYPNMSNNPVSSTPRSMRSPVRGSALRRPQYLANINPTPWYTPPRVFSIQSTPPHGHPTYPHMISSPSPLSRDLTSPYPGFSPPFQGNTPFERQFVSDPPYPEYISFNTELSPVARKDPFHSSQSSSLTDVPTDRNDGLRALELFSVTERVSLIEKFKSVTRGPDRESPKHPESPISEASSLTPLSSPDSFSGQRTPRGTRTPPTSPVQKSVRGVTKTAEAHCPRREQQVHPGPPSAHLTQESGKPSGASGRKRNLVSADPYFPYAGENCHERKKPRPSNETDAISTLRIFECVKPTRRHLPAGIPYHPQFSLFYRRFPVSSRIQTADGIFVSLGSSSEHPGGQYNPPRSALDIYTPRFVRGCGTSKVGLCPVCAESPSRGGRGQCMWLSMKFSAYNYHMQYWHGISAVSCTPFSPPVSFRTTKRRNPGKRERTHIVEGKCHKCKKWIPVESLKDLEIKVPQFQYISCKSNNNRSRLRKSTGTCVHAAGPLGPHWCRWKHAAACHQGTHIEGDDDFFEDDDVYHKVRELGL</sequence>
<accession>A0A0C9ZAI8</accession>
<evidence type="ECO:0000313" key="4">
    <source>
        <dbReference type="Proteomes" id="UP000054018"/>
    </source>
</evidence>
<evidence type="ECO:0000259" key="2">
    <source>
        <dbReference type="Pfam" id="PF14616"/>
    </source>
</evidence>
<feature type="region of interest" description="Disordered" evidence="1">
    <location>
        <begin position="192"/>
        <end position="289"/>
    </location>
</feature>
<keyword evidence="4" id="KW-1185">Reference proteome</keyword>
<feature type="compositionally biased region" description="Basic and acidic residues" evidence="1">
    <location>
        <begin position="253"/>
        <end position="263"/>
    </location>
</feature>
<feature type="compositionally biased region" description="Polar residues" evidence="1">
    <location>
        <begin position="155"/>
        <end position="164"/>
    </location>
</feature>
<evidence type="ECO:0000256" key="1">
    <source>
        <dbReference type="SAM" id="MobiDB-lite"/>
    </source>
</evidence>
<feature type="domain" description="Transcription regulator Rua1 C-terminal" evidence="2">
    <location>
        <begin position="384"/>
        <end position="500"/>
    </location>
</feature>
<dbReference type="HOGENOM" id="CLU_035161_0_0_1"/>
<dbReference type="STRING" id="765257.A0A0C9ZAI8"/>
<feature type="region of interest" description="Disordered" evidence="1">
    <location>
        <begin position="150"/>
        <end position="169"/>
    </location>
</feature>
<evidence type="ECO:0000313" key="3">
    <source>
        <dbReference type="EMBL" id="KIK19482.1"/>
    </source>
</evidence>
<feature type="compositionally biased region" description="Polar residues" evidence="1">
    <location>
        <begin position="211"/>
        <end position="228"/>
    </location>
</feature>
<name>A0A0C9ZAI8_9AGAM</name>
<protein>
    <recommendedName>
        <fullName evidence="2">Transcription regulator Rua1 C-terminal domain-containing protein</fullName>
    </recommendedName>
</protein>
<dbReference type="OrthoDB" id="5595379at2759"/>
<organism evidence="3 4">
    <name type="scientific">Pisolithus microcarpus 441</name>
    <dbReference type="NCBI Taxonomy" id="765257"/>
    <lineage>
        <taxon>Eukaryota</taxon>
        <taxon>Fungi</taxon>
        <taxon>Dikarya</taxon>
        <taxon>Basidiomycota</taxon>
        <taxon>Agaricomycotina</taxon>
        <taxon>Agaricomycetes</taxon>
        <taxon>Agaricomycetidae</taxon>
        <taxon>Boletales</taxon>
        <taxon>Sclerodermatineae</taxon>
        <taxon>Pisolithaceae</taxon>
        <taxon>Pisolithus</taxon>
    </lineage>
</organism>